<evidence type="ECO:0000256" key="1">
    <source>
        <dbReference type="SAM" id="SignalP"/>
    </source>
</evidence>
<keyword evidence="1" id="KW-0732">Signal</keyword>
<name>A0ABX7QUH1_9GAMM</name>
<accession>A0ABX7QUH1</accession>
<dbReference type="Pfam" id="PF03923">
    <property type="entry name" value="Lipoprotein_16"/>
    <property type="match status" value="1"/>
</dbReference>
<proteinExistence type="predicted"/>
<sequence length="188" mass="20529">MRLLFAFVIVSALLSGCATSSPKTLVLSPEIPAASAQTLSPINVALKSKDLRSSGYVARFIKEDKVSSVVNPAESPRITLERVFNQALTRAGYQIDPASGRDLIIVVDQLVTDVDEGMLGFEANTHLMLTVNASNQNRTFSKRYSATSRLKGPFKADFASLELDINKLLTQLSGQIINDPELNQFLQQ</sequence>
<evidence type="ECO:0000313" key="3">
    <source>
        <dbReference type="Proteomes" id="UP000662770"/>
    </source>
</evidence>
<feature type="chain" id="PRO_5045934046" description="Lipoprotein" evidence="1">
    <location>
        <begin position="21"/>
        <end position="188"/>
    </location>
</feature>
<dbReference type="InterPro" id="IPR005619">
    <property type="entry name" value="Uncharacterised_YajG"/>
</dbReference>
<dbReference type="PROSITE" id="PS51257">
    <property type="entry name" value="PROKAR_LIPOPROTEIN"/>
    <property type="match status" value="1"/>
</dbReference>
<evidence type="ECO:0008006" key="4">
    <source>
        <dbReference type="Google" id="ProtNLM"/>
    </source>
</evidence>
<organism evidence="2 3">
    <name type="scientific">Shewanella avicenniae</name>
    <dbReference type="NCBI Taxonomy" id="2814294"/>
    <lineage>
        <taxon>Bacteria</taxon>
        <taxon>Pseudomonadati</taxon>
        <taxon>Pseudomonadota</taxon>
        <taxon>Gammaproteobacteria</taxon>
        <taxon>Alteromonadales</taxon>
        <taxon>Shewanellaceae</taxon>
        <taxon>Shewanella</taxon>
    </lineage>
</organism>
<evidence type="ECO:0000313" key="2">
    <source>
        <dbReference type="EMBL" id="QSX34630.1"/>
    </source>
</evidence>
<keyword evidence="3" id="KW-1185">Reference proteome</keyword>
<dbReference type="EMBL" id="CP071503">
    <property type="protein sequence ID" value="QSX34630.1"/>
    <property type="molecule type" value="Genomic_DNA"/>
</dbReference>
<gene>
    <name evidence="2" type="ORF">JYB87_05165</name>
</gene>
<protein>
    <recommendedName>
        <fullName evidence="4">Lipoprotein</fullName>
    </recommendedName>
</protein>
<feature type="signal peptide" evidence="1">
    <location>
        <begin position="1"/>
        <end position="20"/>
    </location>
</feature>
<reference evidence="2 3" key="1">
    <citation type="submission" date="2021-03" db="EMBL/GenBank/DDBJ databases">
        <title>Novel species identification of genus Shewanella.</title>
        <authorList>
            <person name="Liu G."/>
            <person name="Zhang Q."/>
        </authorList>
    </citation>
    <scope>NUCLEOTIDE SEQUENCE [LARGE SCALE GENOMIC DNA]</scope>
    <source>
        <strain evidence="2 3">FJAT-51800</strain>
    </source>
</reference>
<dbReference type="RefSeq" id="WP_207355830.1">
    <property type="nucleotide sequence ID" value="NZ_CP071503.1"/>
</dbReference>
<dbReference type="Proteomes" id="UP000662770">
    <property type="component" value="Chromosome"/>
</dbReference>